<comment type="caution">
    <text evidence="2">The sequence shown here is derived from an EMBL/GenBank/DDBJ whole genome shotgun (WGS) entry which is preliminary data.</text>
</comment>
<dbReference type="Proteomes" id="UP000574390">
    <property type="component" value="Unassembled WGS sequence"/>
</dbReference>
<reference evidence="2 3" key="1">
    <citation type="submission" date="2020-04" db="EMBL/GenBank/DDBJ databases">
        <title>Perkinsus olseni comparative genomics.</title>
        <authorList>
            <person name="Bogema D.R."/>
        </authorList>
    </citation>
    <scope>NUCLEOTIDE SEQUENCE [LARGE SCALE GENOMIC DNA]</scope>
    <source>
        <strain evidence="2">ATCC PRA-205</strain>
    </source>
</reference>
<gene>
    <name evidence="2" type="ORF">FOZ62_005309</name>
</gene>
<name>A0A7J6UB23_PEROL</name>
<evidence type="ECO:0000313" key="3">
    <source>
        <dbReference type="Proteomes" id="UP000574390"/>
    </source>
</evidence>
<feature type="non-terminal residue" evidence="2">
    <location>
        <position position="212"/>
    </location>
</feature>
<protein>
    <submittedName>
        <fullName evidence="2">Uncharacterized protein</fullName>
    </submittedName>
</protein>
<dbReference type="EMBL" id="JABANM010001377">
    <property type="protein sequence ID" value="KAF4754390.1"/>
    <property type="molecule type" value="Genomic_DNA"/>
</dbReference>
<organism evidence="2 3">
    <name type="scientific">Perkinsus olseni</name>
    <name type="common">Perkinsus atlanticus</name>
    <dbReference type="NCBI Taxonomy" id="32597"/>
    <lineage>
        <taxon>Eukaryota</taxon>
        <taxon>Sar</taxon>
        <taxon>Alveolata</taxon>
        <taxon>Perkinsozoa</taxon>
        <taxon>Perkinsea</taxon>
        <taxon>Perkinsida</taxon>
        <taxon>Perkinsidae</taxon>
        <taxon>Perkinsus</taxon>
    </lineage>
</organism>
<evidence type="ECO:0000313" key="2">
    <source>
        <dbReference type="EMBL" id="KAF4754390.1"/>
    </source>
</evidence>
<accession>A0A7J6UB23</accession>
<evidence type="ECO:0000256" key="1">
    <source>
        <dbReference type="SAM" id="MobiDB-lite"/>
    </source>
</evidence>
<proteinExistence type="predicted"/>
<sequence>PDFLDPPRLNGPPAAVPTSFCTCNKAAGEKCTFCWAWEPSEAESSMPSVWSKATSRLTSSALSSGVYSKISLSSGVTISGNWLQGQRIHYVKPDYISSKGGATVVVGVKKEIPQDMWNALEIVFRRHDRRPTTRNSPQLGTARPPDSPQAVPAGFVKTFKPEGIRKGKKLAAKIRGNLPPGDYDLSVCFGGRMLHGSLPIEVIDGETVPSAK</sequence>
<feature type="region of interest" description="Disordered" evidence="1">
    <location>
        <begin position="128"/>
        <end position="152"/>
    </location>
</feature>
<dbReference type="AlphaFoldDB" id="A0A7J6UB23"/>